<keyword evidence="2" id="KW-1133">Transmembrane helix</keyword>
<comment type="caution">
    <text evidence="3">The sequence shown here is derived from an EMBL/GenBank/DDBJ whole genome shotgun (WGS) entry which is preliminary data.</text>
</comment>
<dbReference type="RefSeq" id="WP_045625503.1">
    <property type="nucleotide sequence ID" value="NZ_BAYM01000064.1"/>
</dbReference>
<dbReference type="Gene3D" id="2.40.420.20">
    <property type="match status" value="1"/>
</dbReference>
<keyword evidence="2" id="KW-0812">Transmembrane</keyword>
<protein>
    <submittedName>
        <fullName evidence="3">BacG protein</fullName>
    </submittedName>
</protein>
<dbReference type="AlphaFoldDB" id="A0A0C9PW90"/>
<evidence type="ECO:0000313" key="3">
    <source>
        <dbReference type="EMBL" id="GAN36354.1"/>
    </source>
</evidence>
<dbReference type="EMBL" id="BAYM01000064">
    <property type="protein sequence ID" value="GAN36354.1"/>
    <property type="molecule type" value="Genomic_DNA"/>
</dbReference>
<gene>
    <name evidence="3" type="ORF">LC0644_0943</name>
</gene>
<feature type="compositionally biased region" description="Polar residues" evidence="1">
    <location>
        <begin position="147"/>
        <end position="164"/>
    </location>
</feature>
<keyword evidence="2" id="KW-0472">Membrane</keyword>
<evidence type="ECO:0000256" key="2">
    <source>
        <dbReference type="SAM" id="Phobius"/>
    </source>
</evidence>
<feature type="region of interest" description="Disordered" evidence="1">
    <location>
        <begin position="136"/>
        <end position="164"/>
    </location>
</feature>
<reference evidence="4" key="1">
    <citation type="submission" date="2014-05" db="EMBL/GenBank/DDBJ databases">
        <title>Whole genome sequencing of Lactobacillus casei NRIC0644.</title>
        <authorList>
            <person name="Atarashi H."/>
            <person name="Yoshida Y."/>
            <person name="Fujimura S."/>
            <person name="Tanaka N."/>
            <person name="Shiwa Y."/>
            <person name="Yoshikawa H."/>
            <person name="Okada S."/>
            <person name="Nakagawa J."/>
        </authorList>
    </citation>
    <scope>NUCLEOTIDE SEQUENCE [LARGE SCALE GENOMIC DNA]</scope>
    <source>
        <strain evidence="4">NRIC0644</strain>
    </source>
</reference>
<dbReference type="PANTHER" id="PTHR30469:SF15">
    <property type="entry name" value="HLYD FAMILY OF SECRETION PROTEINS"/>
    <property type="match status" value="1"/>
</dbReference>
<dbReference type="Gene3D" id="2.40.30.170">
    <property type="match status" value="1"/>
</dbReference>
<proteinExistence type="predicted"/>
<dbReference type="PANTHER" id="PTHR30469">
    <property type="entry name" value="MULTIDRUG RESISTANCE PROTEIN MDTA"/>
    <property type="match status" value="1"/>
</dbReference>
<evidence type="ECO:0000256" key="1">
    <source>
        <dbReference type="SAM" id="MobiDB-lite"/>
    </source>
</evidence>
<evidence type="ECO:0000313" key="4">
    <source>
        <dbReference type="Proteomes" id="UP000032552"/>
    </source>
</evidence>
<dbReference type="Gene3D" id="2.40.50.100">
    <property type="match status" value="1"/>
</dbReference>
<organism evidence="3 4">
    <name type="scientific">Lacticaseibacillus paracasei NRIC 0644</name>
    <dbReference type="NCBI Taxonomy" id="1435038"/>
    <lineage>
        <taxon>Bacteria</taxon>
        <taxon>Bacillati</taxon>
        <taxon>Bacillota</taxon>
        <taxon>Bacilli</taxon>
        <taxon>Lactobacillales</taxon>
        <taxon>Lactobacillaceae</taxon>
        <taxon>Lacticaseibacillus</taxon>
    </lineage>
</organism>
<feature type="transmembrane region" description="Helical" evidence="2">
    <location>
        <begin position="15"/>
        <end position="34"/>
    </location>
</feature>
<dbReference type="Proteomes" id="UP000032552">
    <property type="component" value="Unassembled WGS sequence"/>
</dbReference>
<name>A0A0C9PW90_LACPA</name>
<accession>A0A0C9PW90</accession>
<dbReference type="Gene3D" id="1.10.287.470">
    <property type="entry name" value="Helix hairpin bin"/>
    <property type="match status" value="1"/>
</dbReference>
<dbReference type="GO" id="GO:0015562">
    <property type="term" value="F:efflux transmembrane transporter activity"/>
    <property type="evidence" value="ECO:0007669"/>
    <property type="project" value="TreeGrafter"/>
</dbReference>
<dbReference type="GO" id="GO:1990281">
    <property type="term" value="C:efflux pump complex"/>
    <property type="evidence" value="ECO:0007669"/>
    <property type="project" value="TreeGrafter"/>
</dbReference>
<sequence length="354" mass="38394">MNKGRSKGKRISQRMVIIGIGALAMIGVTVFFLVTSKKPTSSPAPTTIATFQVKKHELRVPGQVQAVCTQKIDIPEGTVQNMTVKNGDSVTLDQQLLTVYKPDVQAKIDEASRALEKQQRSQATLDQQISQIKATLSKTAADDPQKSALQTQLDEAQNNRQDSADAITQSNQDIAKLKQSLNTVVKAPFAGRLYIDYQANGSQTITETSAEVEAVGEVSEFDYSSVKIGQSATVQALASKTKQATDINFISSDPAKSSKPNLAKYELTTKLRDGFLNGQSITITIPLSGLLIPKETVKDGAVFKIVNKRAIRTKVTYVAKDDMYEVSDGLSSGDRILQKPDKTIKDGAKVNVDD</sequence>